<protein>
    <submittedName>
        <fullName evidence="1">Uncharacterized protein</fullName>
    </submittedName>
</protein>
<accession>A0ACC2RWZ6</accession>
<proteinExistence type="predicted"/>
<name>A0ACC2RWZ6_9FUNG</name>
<reference evidence="1" key="1">
    <citation type="submission" date="2022-04" db="EMBL/GenBank/DDBJ databases">
        <title>Genome of the entomopathogenic fungus Entomophthora muscae.</title>
        <authorList>
            <person name="Elya C."/>
            <person name="Lovett B.R."/>
            <person name="Lee E."/>
            <person name="Macias A.M."/>
            <person name="Hajek A.E."/>
            <person name="De Bivort B.L."/>
            <person name="Kasson M.T."/>
            <person name="De Fine Licht H.H."/>
            <person name="Stajich J.E."/>
        </authorList>
    </citation>
    <scope>NUCLEOTIDE SEQUENCE</scope>
    <source>
        <strain evidence="1">Berkeley</strain>
    </source>
</reference>
<keyword evidence="2" id="KW-1185">Reference proteome</keyword>
<organism evidence="1 2">
    <name type="scientific">Entomophthora muscae</name>
    <dbReference type="NCBI Taxonomy" id="34485"/>
    <lineage>
        <taxon>Eukaryota</taxon>
        <taxon>Fungi</taxon>
        <taxon>Fungi incertae sedis</taxon>
        <taxon>Zoopagomycota</taxon>
        <taxon>Entomophthoromycotina</taxon>
        <taxon>Entomophthoromycetes</taxon>
        <taxon>Entomophthorales</taxon>
        <taxon>Entomophthoraceae</taxon>
        <taxon>Entomophthora</taxon>
    </lineage>
</organism>
<sequence length="449" mass="50872">MGFKSFPRQLSYAARAYSIMTRLERTGKPLFFKPSKPILSANPIPEEKPDCKLQEGAHKAPLSLEQSQDGGDRVINILRNHKTDIRVPLKTIEELKSKPPGVSIRETISSMEPASIETRMPKVFRNFLQPEAPMSTKVAIIGPANAGKSTLLNRFVDSQVSIVSPRPQTTRKRTQGVMTVGDTQVIFLDSPGVTIGSSMELKGIAQNKDTSKRLRFSRELTNSPWHCLEEANHLIVLLDAHKCLEHTLTTEDYIFSRLKANISIPATLVVNKMDLIDPKATILRVVVDKYLESYKHFDLAPVYISAGTGNGVEELRQRLLETATPHPWLFPGHIKTDMSDFERVVETIREAYYSRLHSYLPYIFQQENKGWIENFDGSLHVHQDLLVKRAQHEVSCMLDFSNHQKILVGSKGRMINEVILEVNTVLSQQLQRKVRVFLQVKVVEKFPPT</sequence>
<dbReference type="Proteomes" id="UP001165960">
    <property type="component" value="Unassembled WGS sequence"/>
</dbReference>
<dbReference type="EMBL" id="QTSX02006436">
    <property type="protein sequence ID" value="KAJ9054572.1"/>
    <property type="molecule type" value="Genomic_DNA"/>
</dbReference>
<evidence type="ECO:0000313" key="1">
    <source>
        <dbReference type="EMBL" id="KAJ9054572.1"/>
    </source>
</evidence>
<comment type="caution">
    <text evidence="1">The sequence shown here is derived from an EMBL/GenBank/DDBJ whole genome shotgun (WGS) entry which is preliminary data.</text>
</comment>
<evidence type="ECO:0000313" key="2">
    <source>
        <dbReference type="Proteomes" id="UP001165960"/>
    </source>
</evidence>
<gene>
    <name evidence="1" type="ORF">DSO57_1012853</name>
</gene>